<accession>A0A069CTV7</accession>
<dbReference type="CDD" id="cd01700">
    <property type="entry name" value="PolY_Pol_V_umuC"/>
    <property type="match status" value="1"/>
</dbReference>
<dbReference type="EMBL" id="DF820488">
    <property type="protein sequence ID" value="GAK30802.1"/>
    <property type="molecule type" value="Genomic_DNA"/>
</dbReference>
<sequence length="442" mass="49673">MDFLNVVQNEKRRKIMLIDSKSFYASVESVSLGLNPLKSFLVVMSRQENTNGGLVLAASPRAKKELGVKNVMRQRDVPKDPRLIIVNPRMNLYIAMNKKVNDIFRQYVAEDDLQLYSIDESILDLTPSWTYLKSKFGNDLTMHKLARIIQLHVKRELGLYLTVGIGDSVAMAKMALDIESKHNHSLIGEWAFEDLPTKLWPINEIDEVWSIGRRTAKTLNKLGVFSMRDLAQMNPYYLKKELGIRGEELFALAWGVDRSVVAKKYHVKDGNISNSQVLPRDYAKRAEIENVIREIGEQVASRLRAKHKNTSVVSLYVGFSYAASEDSNRSGFSAQMKIESTNRSQPIVQALWQIFDAHYDNEVVRNLGVSAGKLSPDGHEQMDLFVAPKKQVEASLLEKTIDEIRAKYGVTSLVKLSSLGRGGTMINRAGLVGGHNDGNAYG</sequence>
<organism evidence="7 8">
    <name type="scientific">Weissella oryzae (strain DSM 25784 / JCM 18191 / LMG 30913 / SG25)</name>
    <dbReference type="NCBI Taxonomy" id="1329250"/>
    <lineage>
        <taxon>Bacteria</taxon>
        <taxon>Bacillati</taxon>
        <taxon>Bacillota</taxon>
        <taxon>Bacilli</taxon>
        <taxon>Lactobacillales</taxon>
        <taxon>Lactobacillaceae</taxon>
        <taxon>Weissella</taxon>
    </lineage>
</organism>
<reference evidence="8" key="1">
    <citation type="journal article" date="2014" name="Genome Announc.">
        <title>Draft genome sequence of Weissella oryzae SG25T, isolated from fermented rice grains.</title>
        <authorList>
            <person name="Tanizawa Y."/>
            <person name="Fujisawa T."/>
            <person name="Mochizuki T."/>
            <person name="Kaminuma E."/>
            <person name="Suzuki Y."/>
            <person name="Nakamura Y."/>
            <person name="Tohno M."/>
        </authorList>
    </citation>
    <scope>NUCLEOTIDE SEQUENCE [LARGE SCALE GENOMIC DNA]</scope>
    <source>
        <strain evidence="8">DSM 25784 / JCM 18191 / LMG 30913 / SG25</strain>
    </source>
</reference>
<dbReference type="AlphaFoldDB" id="A0A069CTV7"/>
<dbReference type="Gene3D" id="3.30.1490.100">
    <property type="entry name" value="DNA polymerase, Y-family, little finger domain"/>
    <property type="match status" value="1"/>
</dbReference>
<dbReference type="SUPFAM" id="SSF100879">
    <property type="entry name" value="Lesion bypass DNA polymerase (Y-family), little finger domain"/>
    <property type="match status" value="1"/>
</dbReference>
<dbReference type="GO" id="GO:0003684">
    <property type="term" value="F:damaged DNA binding"/>
    <property type="evidence" value="ECO:0007669"/>
    <property type="project" value="InterPro"/>
</dbReference>
<dbReference type="Gene3D" id="3.40.1170.60">
    <property type="match status" value="1"/>
</dbReference>
<evidence type="ECO:0000313" key="7">
    <source>
        <dbReference type="EMBL" id="GAK30802.1"/>
    </source>
</evidence>
<dbReference type="GO" id="GO:0042276">
    <property type="term" value="P:error-prone translesion synthesis"/>
    <property type="evidence" value="ECO:0007669"/>
    <property type="project" value="TreeGrafter"/>
</dbReference>
<dbReference type="Pfam" id="PF11798">
    <property type="entry name" value="IMS_HHH"/>
    <property type="match status" value="1"/>
</dbReference>
<dbReference type="InterPro" id="IPR036775">
    <property type="entry name" value="DNA_pol_Y-fam_lit_finger_sf"/>
</dbReference>
<protein>
    <submittedName>
        <fullName evidence="7">Possible DNA-directed DNA polymerase</fullName>
    </submittedName>
</protein>
<dbReference type="InterPro" id="IPR017961">
    <property type="entry name" value="DNA_pol_Y-fam_little_finger"/>
</dbReference>
<dbReference type="Pfam" id="PF11799">
    <property type="entry name" value="IMS_C"/>
    <property type="match status" value="1"/>
</dbReference>
<keyword evidence="4" id="KW-0235">DNA replication</keyword>
<dbReference type="InterPro" id="IPR024728">
    <property type="entry name" value="PolY_HhH_motif"/>
</dbReference>
<dbReference type="SUPFAM" id="SSF56672">
    <property type="entry name" value="DNA/RNA polymerases"/>
    <property type="match status" value="1"/>
</dbReference>
<dbReference type="GO" id="GO:0006281">
    <property type="term" value="P:DNA repair"/>
    <property type="evidence" value="ECO:0007669"/>
    <property type="project" value="InterPro"/>
</dbReference>
<keyword evidence="8" id="KW-1185">Reference proteome</keyword>
<dbReference type="eggNOG" id="COG0389">
    <property type="taxonomic scope" value="Bacteria"/>
</dbReference>
<dbReference type="InterPro" id="IPR001126">
    <property type="entry name" value="UmuC"/>
</dbReference>
<comment type="similarity">
    <text evidence="1">Belongs to the DNA polymerase type-Y family.</text>
</comment>
<dbReference type="GO" id="GO:0003887">
    <property type="term" value="F:DNA-directed DNA polymerase activity"/>
    <property type="evidence" value="ECO:0007669"/>
    <property type="project" value="UniProtKB-KW"/>
</dbReference>
<dbReference type="Pfam" id="PF00817">
    <property type="entry name" value="IMS"/>
    <property type="match status" value="1"/>
</dbReference>
<dbReference type="GO" id="GO:0005829">
    <property type="term" value="C:cytosol"/>
    <property type="evidence" value="ECO:0007669"/>
    <property type="project" value="TreeGrafter"/>
</dbReference>
<dbReference type="OrthoDB" id="9808813at2"/>
<evidence type="ECO:0000256" key="5">
    <source>
        <dbReference type="ARBA" id="ARBA00022932"/>
    </source>
</evidence>
<keyword evidence="5 7" id="KW-0239">DNA-directed DNA polymerase</keyword>
<dbReference type="GO" id="GO:0006260">
    <property type="term" value="P:DNA replication"/>
    <property type="evidence" value="ECO:0007669"/>
    <property type="project" value="UniProtKB-KW"/>
</dbReference>
<evidence type="ECO:0000256" key="4">
    <source>
        <dbReference type="ARBA" id="ARBA00022705"/>
    </source>
</evidence>
<name>A0A069CTV7_WEIOS</name>
<dbReference type="InterPro" id="IPR043128">
    <property type="entry name" value="Rev_trsase/Diguanyl_cyclase"/>
</dbReference>
<dbReference type="Proteomes" id="UP000030643">
    <property type="component" value="Unassembled WGS sequence"/>
</dbReference>
<dbReference type="PANTHER" id="PTHR11076:SF35">
    <property type="entry name" value="DNA REPAIR PROTEIN HOMOLOG YOBH"/>
    <property type="match status" value="1"/>
</dbReference>
<dbReference type="InterPro" id="IPR050116">
    <property type="entry name" value="DNA_polymerase-Y"/>
</dbReference>
<evidence type="ECO:0000259" key="6">
    <source>
        <dbReference type="PROSITE" id="PS50173"/>
    </source>
</evidence>
<gene>
    <name evidence="7" type="primary">dinB</name>
    <name evidence="7" type="ORF">WOSG25_050740</name>
</gene>
<keyword evidence="3" id="KW-0548">Nucleotidyltransferase</keyword>
<evidence type="ECO:0000313" key="8">
    <source>
        <dbReference type="Proteomes" id="UP000030643"/>
    </source>
</evidence>
<dbReference type="PANTHER" id="PTHR11076">
    <property type="entry name" value="DNA REPAIR POLYMERASE UMUC / TRANSFERASE FAMILY MEMBER"/>
    <property type="match status" value="1"/>
</dbReference>
<evidence type="ECO:0000256" key="1">
    <source>
        <dbReference type="ARBA" id="ARBA00010945"/>
    </source>
</evidence>
<dbReference type="Gene3D" id="3.30.70.270">
    <property type="match status" value="1"/>
</dbReference>
<dbReference type="RefSeq" id="WP_027698872.1">
    <property type="nucleotide sequence ID" value="NZ_DF820488.1"/>
</dbReference>
<dbReference type="Gene3D" id="1.10.150.20">
    <property type="entry name" value="5' to 3' exonuclease, C-terminal subdomain"/>
    <property type="match status" value="1"/>
</dbReference>
<evidence type="ECO:0000256" key="2">
    <source>
        <dbReference type="ARBA" id="ARBA00022457"/>
    </source>
</evidence>
<evidence type="ECO:0000256" key="3">
    <source>
        <dbReference type="ARBA" id="ARBA00022695"/>
    </source>
</evidence>
<dbReference type="GO" id="GO:0009432">
    <property type="term" value="P:SOS response"/>
    <property type="evidence" value="ECO:0007669"/>
    <property type="project" value="TreeGrafter"/>
</dbReference>
<dbReference type="STRING" id="1329250.WOSG25_050740"/>
<keyword evidence="5 7" id="KW-0808">Transferase</keyword>
<dbReference type="InterPro" id="IPR043502">
    <property type="entry name" value="DNA/RNA_pol_sf"/>
</dbReference>
<dbReference type="PROSITE" id="PS50173">
    <property type="entry name" value="UMUC"/>
    <property type="match status" value="1"/>
</dbReference>
<proteinExistence type="inferred from homology"/>
<feature type="domain" description="UmuC" evidence="6">
    <location>
        <begin position="15"/>
        <end position="212"/>
    </location>
</feature>
<keyword evidence="2" id="KW-0515">Mutator protein</keyword>